<comment type="similarity">
    <text evidence="2">Belongs to the oxidase-dependent Fe transporter (OFeT) (TC 9.A.10.1) family.</text>
</comment>
<dbReference type="STRING" id="5288.A0A5C5G7N8"/>
<evidence type="ECO:0000256" key="5">
    <source>
        <dbReference type="ARBA" id="ARBA00022989"/>
    </source>
</evidence>
<keyword evidence="4 8" id="KW-0812">Transmembrane</keyword>
<proteinExistence type="inferred from homology"/>
<evidence type="ECO:0000313" key="10">
    <source>
        <dbReference type="Proteomes" id="UP000311382"/>
    </source>
</evidence>
<dbReference type="GO" id="GO:0015093">
    <property type="term" value="F:ferrous iron transmembrane transporter activity"/>
    <property type="evidence" value="ECO:0007669"/>
    <property type="project" value="TreeGrafter"/>
</dbReference>
<sequence>MGNVFSVPIFIITLRETIEAAIIISVLLGLVESLLHDKPADGDDVVEKLDATERKKLIRRMRLQIWAGALSGLFIALCIGAAFIAVFFTTLSDLWSKSEEIWEATFSLIAAIIIFVMGLTMLRIDRSKLKWKAKLAGAFDNKVDTSKLSGKDKREARNSKWSLFLLPFITVLREGLEAVVFVGGVSLGQSAKAIPLAAITGIFAGLVIGYLIYASGSRINLSIFLVISTNILFLLGAGLFSKTFGFFQIYAYNRGVGGDVAETGDGPGSFDPTTGLVWHVPYGNPENQLDTGGWSIFNSILGWTNNANVGTVVAYCVYWIACIGALIYMKWSEGRTTLFGLKSAAWHRRAERRNRLAEAEHSPSLEKKESVETPVDEDRQFASHV</sequence>
<evidence type="ECO:0000256" key="2">
    <source>
        <dbReference type="ARBA" id="ARBA00008333"/>
    </source>
</evidence>
<keyword evidence="3" id="KW-0408">Iron</keyword>
<name>A0A5C5G7N8_9BASI</name>
<protein>
    <submittedName>
        <fullName evidence="9">Iron permease FTR1/Fip1/EfeU</fullName>
    </submittedName>
</protein>
<feature type="transmembrane region" description="Helical" evidence="8">
    <location>
        <begin position="312"/>
        <end position="329"/>
    </location>
</feature>
<evidence type="ECO:0000256" key="7">
    <source>
        <dbReference type="SAM" id="MobiDB-lite"/>
    </source>
</evidence>
<keyword evidence="3" id="KW-0813">Transport</keyword>
<comment type="subcellular location">
    <subcellularLocation>
        <location evidence="1">Membrane</location>
        <topology evidence="1">Multi-pass membrane protein</topology>
    </subcellularLocation>
</comment>
<evidence type="ECO:0000256" key="4">
    <source>
        <dbReference type="ARBA" id="ARBA00022692"/>
    </source>
</evidence>
<dbReference type="InterPro" id="IPR004923">
    <property type="entry name" value="FTR1/Fip1/EfeU"/>
</dbReference>
<keyword evidence="5 8" id="KW-1133">Transmembrane helix</keyword>
<dbReference type="AlphaFoldDB" id="A0A5C5G7N8"/>
<feature type="region of interest" description="Disordered" evidence="7">
    <location>
        <begin position="355"/>
        <end position="385"/>
    </location>
</feature>
<accession>A0A5C5G7N8</accession>
<dbReference type="Pfam" id="PF03239">
    <property type="entry name" value="FTR1"/>
    <property type="match status" value="1"/>
</dbReference>
<feature type="transmembrane region" description="Helical" evidence="8">
    <location>
        <begin position="65"/>
        <end position="89"/>
    </location>
</feature>
<dbReference type="OrthoDB" id="4364at2759"/>
<dbReference type="EMBL" id="SOZI01000002">
    <property type="protein sequence ID" value="TNY24486.1"/>
    <property type="molecule type" value="Genomic_DNA"/>
</dbReference>
<organism evidence="9 10">
    <name type="scientific">Rhodotorula diobovata</name>
    <dbReference type="NCBI Taxonomy" id="5288"/>
    <lineage>
        <taxon>Eukaryota</taxon>
        <taxon>Fungi</taxon>
        <taxon>Dikarya</taxon>
        <taxon>Basidiomycota</taxon>
        <taxon>Pucciniomycotina</taxon>
        <taxon>Microbotryomycetes</taxon>
        <taxon>Sporidiobolales</taxon>
        <taxon>Sporidiobolaceae</taxon>
        <taxon>Rhodotorula</taxon>
    </lineage>
</organism>
<evidence type="ECO:0000256" key="3">
    <source>
        <dbReference type="ARBA" id="ARBA00022496"/>
    </source>
</evidence>
<feature type="transmembrane region" description="Helical" evidence="8">
    <location>
        <begin position="221"/>
        <end position="240"/>
    </location>
</feature>
<evidence type="ECO:0000256" key="1">
    <source>
        <dbReference type="ARBA" id="ARBA00004141"/>
    </source>
</evidence>
<keyword evidence="6 8" id="KW-0472">Membrane</keyword>
<keyword evidence="3" id="KW-0406">Ion transport</keyword>
<feature type="transmembrane region" description="Helical" evidence="8">
    <location>
        <begin position="101"/>
        <end position="122"/>
    </location>
</feature>
<dbReference type="PANTHER" id="PTHR31632">
    <property type="entry name" value="IRON TRANSPORTER FTH1"/>
    <property type="match status" value="1"/>
</dbReference>
<dbReference type="Proteomes" id="UP000311382">
    <property type="component" value="Unassembled WGS sequence"/>
</dbReference>
<keyword evidence="10" id="KW-1185">Reference proteome</keyword>
<reference evidence="9 10" key="1">
    <citation type="submission" date="2019-03" db="EMBL/GenBank/DDBJ databases">
        <title>Rhodosporidium diobovatum UCD-FST 08-225 genome sequencing, assembly, and annotation.</title>
        <authorList>
            <person name="Fakankun I.U."/>
            <person name="Fristensky B."/>
            <person name="Levin D.B."/>
        </authorList>
    </citation>
    <scope>NUCLEOTIDE SEQUENCE [LARGE SCALE GENOMIC DNA]</scope>
    <source>
        <strain evidence="9 10">UCD-FST 08-225</strain>
    </source>
</reference>
<dbReference type="PANTHER" id="PTHR31632:SF2">
    <property type="entry name" value="PLASMA MEMBRANE IRON PERMEASE"/>
    <property type="match status" value="1"/>
</dbReference>
<dbReference type="GO" id="GO:0033573">
    <property type="term" value="C:high-affinity iron permease complex"/>
    <property type="evidence" value="ECO:0007669"/>
    <property type="project" value="InterPro"/>
</dbReference>
<gene>
    <name evidence="9" type="ORF">DMC30DRAFT_413098</name>
</gene>
<keyword evidence="3" id="KW-0410">Iron transport</keyword>
<feature type="transmembrane region" description="Helical" evidence="8">
    <location>
        <begin position="193"/>
        <end position="214"/>
    </location>
</feature>
<evidence type="ECO:0000313" key="9">
    <source>
        <dbReference type="EMBL" id="TNY24486.1"/>
    </source>
</evidence>
<feature type="transmembrane region" description="Helical" evidence="8">
    <location>
        <begin position="163"/>
        <end position="187"/>
    </location>
</feature>
<comment type="caution">
    <text evidence="9">The sequence shown here is derived from an EMBL/GenBank/DDBJ whole genome shotgun (WGS) entry which is preliminary data.</text>
</comment>
<evidence type="ECO:0000256" key="6">
    <source>
        <dbReference type="ARBA" id="ARBA00023136"/>
    </source>
</evidence>
<evidence type="ECO:0000256" key="8">
    <source>
        <dbReference type="SAM" id="Phobius"/>
    </source>
</evidence>